<gene>
    <name evidence="1" type="ORF">ACOLOM_LOCUS6567</name>
</gene>
<evidence type="ECO:0000313" key="1">
    <source>
        <dbReference type="EMBL" id="CAG8597792.1"/>
    </source>
</evidence>
<feature type="non-terminal residue" evidence="1">
    <location>
        <position position="1"/>
    </location>
</feature>
<comment type="caution">
    <text evidence="1">The sequence shown here is derived from an EMBL/GenBank/DDBJ whole genome shotgun (WGS) entry which is preliminary data.</text>
</comment>
<protein>
    <submittedName>
        <fullName evidence="1">16717_t:CDS:1</fullName>
    </submittedName>
</protein>
<name>A0ACA9MN53_9GLOM</name>
<dbReference type="EMBL" id="CAJVPT010013647">
    <property type="protein sequence ID" value="CAG8597792.1"/>
    <property type="molecule type" value="Genomic_DNA"/>
</dbReference>
<proteinExistence type="predicted"/>
<organism evidence="1 2">
    <name type="scientific">Acaulospora colombiana</name>
    <dbReference type="NCBI Taxonomy" id="27376"/>
    <lineage>
        <taxon>Eukaryota</taxon>
        <taxon>Fungi</taxon>
        <taxon>Fungi incertae sedis</taxon>
        <taxon>Mucoromycota</taxon>
        <taxon>Glomeromycotina</taxon>
        <taxon>Glomeromycetes</taxon>
        <taxon>Diversisporales</taxon>
        <taxon>Acaulosporaceae</taxon>
        <taxon>Acaulospora</taxon>
    </lineage>
</organism>
<dbReference type="Proteomes" id="UP000789525">
    <property type="component" value="Unassembled WGS sequence"/>
</dbReference>
<sequence>ADESTGDQAKHLNVSGQDLVSFAEKSKSEVRENITALVSVTELRVMEGKDPSPKFINGINGGGNHSAVITNNGELWTSGLNGDGQCRPLSLLGDTFTTINDSSTTVYRRVILSEESESKIMWQHVACGWTFTIGVTQRGLAYVFGRGTFGLTNDGVCYGWGNNKFGQLGHIGKSVEDNDGKISTKRKKEDNSCRFTPVIINIGVEEKIKDVACGQHHTVVLTQKGDLYAFGLNKYGQLGYASPLRIKNCEVPKKVHNLPGKVIEISCGWNTTMALCEDDSHKLFVWGRNDHGQLGMTSVDNRTSNENTDGWICEPTPLCFLPQLLSFIPVGSKIKSFASGSEHSLVATAEGECYAWGWNEHGNCGTGDNIDQRNPIRVDGFDENFVVKGVGAGCGNSWIWIGRR</sequence>
<evidence type="ECO:0000313" key="2">
    <source>
        <dbReference type="Proteomes" id="UP000789525"/>
    </source>
</evidence>
<keyword evidence="2" id="KW-1185">Reference proteome</keyword>
<accession>A0ACA9MN53</accession>
<reference evidence="1" key="1">
    <citation type="submission" date="2021-06" db="EMBL/GenBank/DDBJ databases">
        <authorList>
            <person name="Kallberg Y."/>
            <person name="Tangrot J."/>
            <person name="Rosling A."/>
        </authorList>
    </citation>
    <scope>NUCLEOTIDE SEQUENCE</scope>
    <source>
        <strain evidence="1">CL356</strain>
    </source>
</reference>